<reference evidence="1" key="1">
    <citation type="submission" date="2022-01" db="EMBL/GenBank/DDBJ databases">
        <title>PSI-footprinting approach for the identification of protein synthesis inhibitor producers.</title>
        <authorList>
            <person name="Handel F."/>
            <person name="Kulik A."/>
            <person name="Wex K.W."/>
            <person name="Berscheid A."/>
            <person name="Saur J.S."/>
            <person name="Winkler A."/>
            <person name="Wibberg D."/>
            <person name="Kalinowski J."/>
            <person name="Broetz-Oesterhelt H."/>
            <person name="Mast Y."/>
        </authorList>
    </citation>
    <scope>NUCLEOTIDE SEQUENCE</scope>
    <source>
        <strain evidence="1">KNN 49.3e</strain>
    </source>
</reference>
<evidence type="ECO:0000313" key="1">
    <source>
        <dbReference type="EMBL" id="UQS24800.1"/>
    </source>
</evidence>
<name>A0ABY4NXK9_9PSEU</name>
<gene>
    <name evidence="1" type="ORF">L1857_19240</name>
</gene>
<proteinExistence type="predicted"/>
<protein>
    <submittedName>
        <fullName evidence="1">Uncharacterized protein</fullName>
    </submittedName>
</protein>
<dbReference type="RefSeq" id="WP_162831254.1">
    <property type="nucleotide sequence ID" value="NZ_CP091196.1"/>
</dbReference>
<dbReference type="Proteomes" id="UP000830158">
    <property type="component" value="Chromosome"/>
</dbReference>
<organism evidence="1 2">
    <name type="scientific">Amycolatopsis thermalba</name>
    <dbReference type="NCBI Taxonomy" id="944492"/>
    <lineage>
        <taxon>Bacteria</taxon>
        <taxon>Bacillati</taxon>
        <taxon>Actinomycetota</taxon>
        <taxon>Actinomycetes</taxon>
        <taxon>Pseudonocardiales</taxon>
        <taxon>Pseudonocardiaceae</taxon>
        <taxon>Amycolatopsis</taxon>
    </lineage>
</organism>
<evidence type="ECO:0000313" key="2">
    <source>
        <dbReference type="Proteomes" id="UP000830158"/>
    </source>
</evidence>
<keyword evidence="2" id="KW-1185">Reference proteome</keyword>
<accession>A0ABY4NXK9</accession>
<dbReference type="EMBL" id="CP091196">
    <property type="protein sequence ID" value="UQS24800.1"/>
    <property type="molecule type" value="Genomic_DNA"/>
</dbReference>
<sequence length="45" mass="5132">MLRRPAGRARPAVFAALNRLPDRRFESLMDLLSELPDLSFDCDAQ</sequence>